<dbReference type="EMBL" id="QSHU01000025">
    <property type="protein sequence ID" value="RHC36317.1"/>
    <property type="molecule type" value="Genomic_DNA"/>
</dbReference>
<evidence type="ECO:0000313" key="1">
    <source>
        <dbReference type="EMBL" id="RHC36317.1"/>
    </source>
</evidence>
<sequence>MPRAVKIDTEWVKKKALVTIRQIENGELTTAQGQAIASLLNKVLNAITVESNTAEVKRALERLSAIERCLVDGDVKRLQRLIDEEDDLDAERTYTAEN</sequence>
<accession>A0A413ZY26</accession>
<organism evidence="1 2">
    <name type="scientific">Agathobacter rectalis</name>
    <dbReference type="NCBI Taxonomy" id="39491"/>
    <lineage>
        <taxon>Bacteria</taxon>
        <taxon>Bacillati</taxon>
        <taxon>Bacillota</taxon>
        <taxon>Clostridia</taxon>
        <taxon>Lachnospirales</taxon>
        <taxon>Lachnospiraceae</taxon>
        <taxon>Agathobacter</taxon>
    </lineage>
</organism>
<dbReference type="Proteomes" id="UP000286104">
    <property type="component" value="Unassembled WGS sequence"/>
</dbReference>
<dbReference type="AlphaFoldDB" id="A0A413ZY26"/>
<proteinExistence type="predicted"/>
<protein>
    <submittedName>
        <fullName evidence="1">Uncharacterized protein</fullName>
    </submittedName>
</protein>
<comment type="caution">
    <text evidence="1">The sequence shown here is derived from an EMBL/GenBank/DDBJ whole genome shotgun (WGS) entry which is preliminary data.</text>
</comment>
<evidence type="ECO:0000313" key="2">
    <source>
        <dbReference type="Proteomes" id="UP000286104"/>
    </source>
</evidence>
<dbReference type="RefSeq" id="WP_117918499.1">
    <property type="nucleotide sequence ID" value="NZ_QRUL01000003.1"/>
</dbReference>
<gene>
    <name evidence="1" type="ORF">DW848_14130</name>
</gene>
<reference evidence="1 2" key="1">
    <citation type="submission" date="2018-08" db="EMBL/GenBank/DDBJ databases">
        <title>A genome reference for cultivated species of the human gut microbiota.</title>
        <authorList>
            <person name="Zou Y."/>
            <person name="Xue W."/>
            <person name="Luo G."/>
        </authorList>
    </citation>
    <scope>NUCLEOTIDE SEQUENCE [LARGE SCALE GENOMIC DNA]</scope>
    <source>
        <strain evidence="1 2">AM36-3AA</strain>
    </source>
</reference>
<name>A0A413ZY26_9FIRM</name>